<organism evidence="2 3">
    <name type="scientific">Hibiscus sabdariffa</name>
    <name type="common">roselle</name>
    <dbReference type="NCBI Taxonomy" id="183260"/>
    <lineage>
        <taxon>Eukaryota</taxon>
        <taxon>Viridiplantae</taxon>
        <taxon>Streptophyta</taxon>
        <taxon>Embryophyta</taxon>
        <taxon>Tracheophyta</taxon>
        <taxon>Spermatophyta</taxon>
        <taxon>Magnoliopsida</taxon>
        <taxon>eudicotyledons</taxon>
        <taxon>Gunneridae</taxon>
        <taxon>Pentapetalae</taxon>
        <taxon>rosids</taxon>
        <taxon>malvids</taxon>
        <taxon>Malvales</taxon>
        <taxon>Malvaceae</taxon>
        <taxon>Malvoideae</taxon>
        <taxon>Hibiscus</taxon>
    </lineage>
</organism>
<name>A0ABR2QFP3_9ROSI</name>
<evidence type="ECO:0000259" key="1">
    <source>
        <dbReference type="Pfam" id="PF13966"/>
    </source>
</evidence>
<dbReference type="Pfam" id="PF13966">
    <property type="entry name" value="zf-RVT"/>
    <property type="match status" value="1"/>
</dbReference>
<feature type="domain" description="Reverse transcriptase zinc-binding" evidence="1">
    <location>
        <begin position="37"/>
        <end position="107"/>
    </location>
</feature>
<sequence length="176" mass="20505">MNFSKFLMSFAAPTWVEIELNGQAQVMVYIQSSPCCFNWKKLVWLGLAPPKVKGIIWLTLHGRAPVTVELVKRGAWTASDTICPMCRKGQETFQHIFFSCEVAWTIWSKFYACWGLSLVHPREPTLFFVSWREVPCNQYGDSNWLVIPFAAIWFIWLMRNDVIFNNKVVNLTFLRC</sequence>
<accession>A0ABR2QFP3</accession>
<dbReference type="Proteomes" id="UP001396334">
    <property type="component" value="Unassembled WGS sequence"/>
</dbReference>
<evidence type="ECO:0000313" key="3">
    <source>
        <dbReference type="Proteomes" id="UP001396334"/>
    </source>
</evidence>
<dbReference type="InterPro" id="IPR026960">
    <property type="entry name" value="RVT-Znf"/>
</dbReference>
<proteinExistence type="predicted"/>
<keyword evidence="3" id="KW-1185">Reference proteome</keyword>
<protein>
    <recommendedName>
        <fullName evidence="1">Reverse transcriptase zinc-binding domain-containing protein</fullName>
    </recommendedName>
</protein>
<reference evidence="2 3" key="1">
    <citation type="journal article" date="2024" name="G3 (Bethesda)">
        <title>Genome assembly of Hibiscus sabdariffa L. provides insights into metabolisms of medicinal natural products.</title>
        <authorList>
            <person name="Kim T."/>
        </authorList>
    </citation>
    <scope>NUCLEOTIDE SEQUENCE [LARGE SCALE GENOMIC DNA]</scope>
    <source>
        <strain evidence="2">TK-2024</strain>
        <tissue evidence="2">Old leaves</tissue>
    </source>
</reference>
<evidence type="ECO:0000313" key="2">
    <source>
        <dbReference type="EMBL" id="KAK8999493.1"/>
    </source>
</evidence>
<dbReference type="EMBL" id="JBBPBN010000040">
    <property type="protein sequence ID" value="KAK8999493.1"/>
    <property type="molecule type" value="Genomic_DNA"/>
</dbReference>
<gene>
    <name evidence="2" type="ORF">V6N11_070655</name>
</gene>
<comment type="caution">
    <text evidence="2">The sequence shown here is derived from an EMBL/GenBank/DDBJ whole genome shotgun (WGS) entry which is preliminary data.</text>
</comment>